<dbReference type="Proteomes" id="UP000316184">
    <property type="component" value="Unassembled WGS sequence"/>
</dbReference>
<evidence type="ECO:0000256" key="1">
    <source>
        <dbReference type="ARBA" id="ARBA00009986"/>
    </source>
</evidence>
<keyword evidence="5" id="KW-1185">Reference proteome</keyword>
<sequence length="60" mass="6590">MSAAHTLAKRLKAGTVHVNTYHVFGAELPFGGYKQSGWGREKGDEVLQQYLETKSVVIAL</sequence>
<dbReference type="EMBL" id="VIWX01000001">
    <property type="protein sequence ID" value="TWG07582.1"/>
    <property type="molecule type" value="Genomic_DNA"/>
</dbReference>
<evidence type="ECO:0000313" key="5">
    <source>
        <dbReference type="Proteomes" id="UP000316184"/>
    </source>
</evidence>
<dbReference type="PANTHER" id="PTHR11699">
    <property type="entry name" value="ALDEHYDE DEHYDROGENASE-RELATED"/>
    <property type="match status" value="1"/>
</dbReference>
<comment type="similarity">
    <text evidence="1">Belongs to the aldehyde dehydrogenase family.</text>
</comment>
<keyword evidence="2" id="KW-0560">Oxidoreductase</keyword>
<dbReference type="InterPro" id="IPR016161">
    <property type="entry name" value="Ald_DH/histidinol_DH"/>
</dbReference>
<dbReference type="InterPro" id="IPR016162">
    <property type="entry name" value="Ald_DH_N"/>
</dbReference>
<dbReference type="InterPro" id="IPR015590">
    <property type="entry name" value="Aldehyde_DH_dom"/>
</dbReference>
<dbReference type="GO" id="GO:0016620">
    <property type="term" value="F:oxidoreductase activity, acting on the aldehyde or oxo group of donors, NAD or NADP as acceptor"/>
    <property type="evidence" value="ECO:0007669"/>
    <property type="project" value="InterPro"/>
</dbReference>
<dbReference type="AlphaFoldDB" id="A0A561V7J5"/>
<evidence type="ECO:0000256" key="2">
    <source>
        <dbReference type="ARBA" id="ARBA00023002"/>
    </source>
</evidence>
<dbReference type="Pfam" id="PF00171">
    <property type="entry name" value="Aldedh"/>
    <property type="match status" value="1"/>
</dbReference>
<protein>
    <submittedName>
        <fullName evidence="4">Aldehyde dehydrogenase family protein</fullName>
    </submittedName>
</protein>
<feature type="domain" description="Aldehyde dehydrogenase" evidence="3">
    <location>
        <begin position="2"/>
        <end position="56"/>
    </location>
</feature>
<dbReference type="SUPFAM" id="SSF53720">
    <property type="entry name" value="ALDH-like"/>
    <property type="match status" value="1"/>
</dbReference>
<dbReference type="InterPro" id="IPR016163">
    <property type="entry name" value="Ald_DH_C"/>
</dbReference>
<comment type="caution">
    <text evidence="4">The sequence shown here is derived from an EMBL/GenBank/DDBJ whole genome shotgun (WGS) entry which is preliminary data.</text>
</comment>
<dbReference type="Gene3D" id="3.40.309.10">
    <property type="entry name" value="Aldehyde Dehydrogenase, Chain A, domain 2"/>
    <property type="match status" value="1"/>
</dbReference>
<organism evidence="4 5">
    <name type="scientific">Saccharopolyspora dendranthemae</name>
    <dbReference type="NCBI Taxonomy" id="1181886"/>
    <lineage>
        <taxon>Bacteria</taxon>
        <taxon>Bacillati</taxon>
        <taxon>Actinomycetota</taxon>
        <taxon>Actinomycetes</taxon>
        <taxon>Pseudonocardiales</taxon>
        <taxon>Pseudonocardiaceae</taxon>
        <taxon>Saccharopolyspora</taxon>
    </lineage>
</organism>
<reference evidence="4 5" key="1">
    <citation type="submission" date="2019-06" db="EMBL/GenBank/DDBJ databases">
        <title>Sequencing the genomes of 1000 actinobacteria strains.</title>
        <authorList>
            <person name="Klenk H.-P."/>
        </authorList>
    </citation>
    <scope>NUCLEOTIDE SEQUENCE [LARGE SCALE GENOMIC DNA]</scope>
    <source>
        <strain evidence="4 5">DSM 46699</strain>
    </source>
</reference>
<dbReference type="Gene3D" id="3.40.605.10">
    <property type="entry name" value="Aldehyde Dehydrogenase, Chain A, domain 1"/>
    <property type="match status" value="1"/>
</dbReference>
<proteinExistence type="inferred from homology"/>
<accession>A0A561V7J5</accession>
<evidence type="ECO:0000259" key="3">
    <source>
        <dbReference type="Pfam" id="PF00171"/>
    </source>
</evidence>
<dbReference type="FunFam" id="3.40.605.10:FF:000026">
    <property type="entry name" value="Aldehyde dehydrogenase, putative"/>
    <property type="match status" value="1"/>
</dbReference>
<evidence type="ECO:0000313" key="4">
    <source>
        <dbReference type="EMBL" id="TWG07582.1"/>
    </source>
</evidence>
<gene>
    <name evidence="4" type="ORF">FHU35_11199</name>
</gene>
<name>A0A561V7J5_9PSEU</name>